<sequence>MSRYLSPGDPVVAVSATRISWGAVFAGVLLASMTYLFLGVLGTALGAGSFDPLGQRDPFAGFGTGAGIWLGVSTLISLAVGAFFAGRSAIRRGALHGVLSGSVSILVTVYLLAGLAGSAIGAASGLAKAGLSLAGQGVAAAAPGLASGVAGALHKNGDSFDFANWQGRLDTLLRQTGKPELDPSNLKQGAREAMNDGKAAASDAAANPQQAPDELSDWFASLRQRANPALNAADKTALVNLIMARTGKSRAQAEQIADNYVQAYDQAVAKYQALKQQAEQRAREAGEVAARKVSQAAWAGAALLLLGMIVSGLAGFAGCRSNPDREAARV</sequence>
<keyword evidence="3" id="KW-0812">Transmembrane</keyword>
<feature type="compositionally biased region" description="Low complexity" evidence="2">
    <location>
        <begin position="199"/>
        <end position="212"/>
    </location>
</feature>
<dbReference type="RefSeq" id="WP_096751810.1">
    <property type="nucleotide sequence ID" value="NZ_CADEPO010000015.1"/>
</dbReference>
<feature type="transmembrane region" description="Helical" evidence="3">
    <location>
        <begin position="21"/>
        <end position="46"/>
    </location>
</feature>
<evidence type="ECO:0000256" key="3">
    <source>
        <dbReference type="SAM" id="Phobius"/>
    </source>
</evidence>
<dbReference type="EMBL" id="PDDY01000001">
    <property type="protein sequence ID" value="PEH40684.1"/>
    <property type="molecule type" value="Genomic_DNA"/>
</dbReference>
<keyword evidence="3" id="KW-0472">Membrane</keyword>
<dbReference type="EMBL" id="CP104215">
    <property type="protein sequence ID" value="UWX74258.1"/>
    <property type="molecule type" value="Genomic_DNA"/>
</dbReference>
<evidence type="ECO:0000313" key="5">
    <source>
        <dbReference type="EMBL" id="UWX74258.1"/>
    </source>
</evidence>
<feature type="coiled-coil region" evidence="1">
    <location>
        <begin position="257"/>
        <end position="288"/>
    </location>
</feature>
<evidence type="ECO:0000256" key="1">
    <source>
        <dbReference type="SAM" id="Coils"/>
    </source>
</evidence>
<feature type="transmembrane region" description="Helical" evidence="3">
    <location>
        <begin position="297"/>
        <end position="319"/>
    </location>
</feature>
<reference evidence="6" key="2">
    <citation type="submission" date="2017-09" db="EMBL/GenBank/DDBJ databases">
        <title>FDA dAtabase for Regulatory Grade micrObial Sequences (FDA-ARGOS): Supporting development and validation of Infectious Disease Dx tests.</title>
        <authorList>
            <person name="Minogue T."/>
            <person name="Wolcott M."/>
            <person name="Wasieloski L."/>
            <person name="Aguilar W."/>
            <person name="Moore D."/>
            <person name="Tallon L."/>
            <person name="Sadzewicz L."/>
            <person name="Ott S."/>
            <person name="Zhao X."/>
            <person name="Nagaraj S."/>
            <person name="Vavikolanu K."/>
            <person name="Aluvathingal J."/>
            <person name="Nadendla S."/>
            <person name="Sichtig H."/>
        </authorList>
    </citation>
    <scope>NUCLEOTIDE SEQUENCE [LARGE SCALE GENOMIC DNA]</scope>
    <source>
        <strain evidence="6">FDAARGOS_390</strain>
    </source>
</reference>
<feature type="transmembrane region" description="Helical" evidence="3">
    <location>
        <begin position="66"/>
        <end position="86"/>
    </location>
</feature>
<keyword evidence="1" id="KW-0175">Coiled coil</keyword>
<organism evidence="4 6">
    <name type="scientific">Burkholderia gladioli</name>
    <name type="common">Pseudomonas marginata</name>
    <name type="synonym">Phytomonas marginata</name>
    <dbReference type="NCBI Taxonomy" id="28095"/>
    <lineage>
        <taxon>Bacteria</taxon>
        <taxon>Pseudomonadati</taxon>
        <taxon>Pseudomonadota</taxon>
        <taxon>Betaproteobacteria</taxon>
        <taxon>Burkholderiales</taxon>
        <taxon>Burkholderiaceae</taxon>
        <taxon>Burkholderia</taxon>
    </lineage>
</organism>
<dbReference type="Proteomes" id="UP000220629">
    <property type="component" value="Unassembled WGS sequence"/>
</dbReference>
<feature type="transmembrane region" description="Helical" evidence="3">
    <location>
        <begin position="98"/>
        <end position="123"/>
    </location>
</feature>
<protein>
    <submittedName>
        <fullName evidence="5">YrzE family protein</fullName>
    </submittedName>
</protein>
<reference evidence="4" key="1">
    <citation type="submission" date="2017-09" db="EMBL/GenBank/DDBJ databases">
        <title>FDA dAtabase for Regulatory Grade micrObial Sequences (FDA-ARGOS): Supporting development and validation of Infectious Disease Dx tests.</title>
        <authorList>
            <person name="Minogue T."/>
            <person name="Wolcott M."/>
            <person name="Wasieloski L."/>
            <person name="Aguilar W."/>
            <person name="Moore D."/>
            <person name="Tallon L.J."/>
            <person name="Sadzewicz L."/>
            <person name="Ott S."/>
            <person name="Zhao X."/>
            <person name="Nagaraj S."/>
            <person name="Vavikolanu K."/>
            <person name="Aluvathingal J."/>
            <person name="Nadendla S."/>
            <person name="Sichtig H."/>
        </authorList>
    </citation>
    <scope>NUCLEOTIDE SEQUENCE</scope>
    <source>
        <strain evidence="4">FDAARGOS_390</strain>
    </source>
</reference>
<accession>A0A2A7SAE8</accession>
<gene>
    <name evidence="4" type="ORF">CRM94_00005</name>
    <name evidence="5" type="ORF">NYZ96_22265</name>
</gene>
<keyword evidence="3" id="KW-1133">Transmembrane helix</keyword>
<evidence type="ECO:0000256" key="2">
    <source>
        <dbReference type="SAM" id="MobiDB-lite"/>
    </source>
</evidence>
<dbReference type="Proteomes" id="UP001059745">
    <property type="component" value="Chromosome 2"/>
</dbReference>
<feature type="region of interest" description="Disordered" evidence="2">
    <location>
        <begin position="176"/>
        <end position="212"/>
    </location>
</feature>
<evidence type="ECO:0000313" key="6">
    <source>
        <dbReference type="Proteomes" id="UP000220629"/>
    </source>
</evidence>
<evidence type="ECO:0000313" key="4">
    <source>
        <dbReference type="EMBL" id="PEH40684.1"/>
    </source>
</evidence>
<dbReference type="AlphaFoldDB" id="A0A2A7SAE8"/>
<name>A0A2A7SAE8_BURGA</name>
<reference evidence="5" key="3">
    <citation type="submission" date="2022-09" db="EMBL/GenBank/DDBJ databases">
        <title>Genomic of Burkholderia gladioli.</title>
        <authorList>
            <person name="Wu H."/>
        </authorList>
    </citation>
    <scope>NUCLEOTIDE SEQUENCE</scope>
    <source>
        <strain evidence="5">ZN-S4</strain>
    </source>
</reference>
<proteinExistence type="predicted"/>